<keyword evidence="2" id="KW-1185">Reference proteome</keyword>
<dbReference type="OrthoDB" id="16253at10239"/>
<name>V5YTA7_9CAUD</name>
<sequence>MTITALASVLAVADTGNGAAVNVGDYHGIALLHLNAGAGNAGTTTVKLQHSDDGSTNWEDVPGGAFAAVGTTASAQTLMLNADRFRKFVRVVDTLAGGANAISRSVTLVGHKQYS</sequence>
<reference evidence="1 2" key="1">
    <citation type="journal article" date="2015" name="J Appl Environ Microbiol">
        <title>Complete Genome Sequence Analysis of Two Pseudomonas plecoglossicida Phages, Potential Therapeutic Agents.</title>
        <authorList>
            <person name="Kawato Y."/>
            <person name="Yasuike M."/>
            <person name="Nakamura Y."/>
            <person name="Shigenobu Y."/>
            <person name="Fujiwara A."/>
            <person name="Sano M."/>
            <person name="Nakai T."/>
        </authorList>
    </citation>
    <scope>NUCLEOTIDE SEQUENCE [LARGE SCALE GENOMIC DNA]</scope>
</reference>
<accession>V5YTA7</accession>
<dbReference type="EMBL" id="AB775548">
    <property type="protein sequence ID" value="BAO20607.1"/>
    <property type="molecule type" value="Genomic_DNA"/>
</dbReference>
<dbReference type="Proteomes" id="UP000201835">
    <property type="component" value="Segment"/>
</dbReference>
<dbReference type="RefSeq" id="YP_008873183.1">
    <property type="nucleotide sequence ID" value="NC_023006.1"/>
</dbReference>
<proteinExistence type="predicted"/>
<protein>
    <submittedName>
        <fullName evidence="1">Uncharacterized protein</fullName>
    </submittedName>
</protein>
<organism evidence="1 2">
    <name type="scientific">Pseudomonas phage PPpW-3</name>
    <dbReference type="NCBI Taxonomy" id="1279082"/>
    <lineage>
        <taxon>Viruses</taxon>
        <taxon>Duplodnaviria</taxon>
        <taxon>Heunggongvirae</taxon>
        <taxon>Uroviricota</taxon>
        <taxon>Caudoviricetes</taxon>
        <taxon>Hiroshimavirus</taxon>
        <taxon>Hiroshimavirus PPpW3</taxon>
    </lineage>
</organism>
<dbReference type="GeneID" id="17825050"/>
<dbReference type="KEGG" id="vg:17825050"/>
<evidence type="ECO:0000313" key="2">
    <source>
        <dbReference type="Proteomes" id="UP000201835"/>
    </source>
</evidence>
<evidence type="ECO:0000313" key="1">
    <source>
        <dbReference type="EMBL" id="BAO20607.1"/>
    </source>
</evidence>